<evidence type="ECO:0000313" key="2">
    <source>
        <dbReference type="Proteomes" id="UP000663879"/>
    </source>
</evidence>
<evidence type="ECO:0000313" key="1">
    <source>
        <dbReference type="EMBL" id="CAF0978867.1"/>
    </source>
</evidence>
<protein>
    <submittedName>
        <fullName evidence="1">Uncharacterized protein</fullName>
    </submittedName>
</protein>
<dbReference type="EMBL" id="CAJNOC010003351">
    <property type="protein sequence ID" value="CAF0978867.1"/>
    <property type="molecule type" value="Genomic_DNA"/>
</dbReference>
<proteinExistence type="predicted"/>
<keyword evidence="2" id="KW-1185">Reference proteome</keyword>
<gene>
    <name evidence="1" type="ORF">OXX778_LOCUS15312</name>
</gene>
<comment type="caution">
    <text evidence="1">The sequence shown here is derived from an EMBL/GenBank/DDBJ whole genome shotgun (WGS) entry which is preliminary data.</text>
</comment>
<reference evidence="1" key="1">
    <citation type="submission" date="2021-02" db="EMBL/GenBank/DDBJ databases">
        <authorList>
            <person name="Nowell W R."/>
        </authorList>
    </citation>
    <scope>NUCLEOTIDE SEQUENCE</scope>
    <source>
        <strain evidence="1">Ploen Becks lab</strain>
    </source>
</reference>
<organism evidence="1 2">
    <name type="scientific">Brachionus calyciflorus</name>
    <dbReference type="NCBI Taxonomy" id="104777"/>
    <lineage>
        <taxon>Eukaryota</taxon>
        <taxon>Metazoa</taxon>
        <taxon>Spiralia</taxon>
        <taxon>Gnathifera</taxon>
        <taxon>Rotifera</taxon>
        <taxon>Eurotatoria</taxon>
        <taxon>Monogononta</taxon>
        <taxon>Pseudotrocha</taxon>
        <taxon>Ploima</taxon>
        <taxon>Brachionidae</taxon>
        <taxon>Brachionus</taxon>
    </lineage>
</organism>
<name>A0A814F6C2_9BILA</name>
<dbReference type="Proteomes" id="UP000663879">
    <property type="component" value="Unassembled WGS sequence"/>
</dbReference>
<accession>A0A814F6C2</accession>
<sequence>MFGSLDVVSFIASRIELINSLIISFALQKICIFHLEFSVLPVNEIFTIFKIDFDRKMVICVHLVFETV</sequence>
<dbReference type="AlphaFoldDB" id="A0A814F6C2"/>